<dbReference type="SMART" id="SM00342">
    <property type="entry name" value="HTH_ARAC"/>
    <property type="match status" value="1"/>
</dbReference>
<dbReference type="GO" id="GO:0043565">
    <property type="term" value="F:sequence-specific DNA binding"/>
    <property type="evidence" value="ECO:0007669"/>
    <property type="project" value="InterPro"/>
</dbReference>
<sequence length="760" mass="88161">MKWKWLRQKSFVFRIYVSFLVIILLFSVFNLLSVHLFSKGVQNEIIQYNRMMLKNTAERYQTHFERVKTLVFDIYSKDEVVAFNHQIMKRKAEDIDYRAAKDILKDLRTQTSNPMFYLNNLVIHFDKGNIVLEKEGSLPADMMFTNFYVSKLYPASFWKNNIRYPGNFLMHSESDFQVSGLNDSNTAGIIPVSFHMPSSHYQVIAFLDAQRMNEAFYDDAEDKQFMILKGDGSVLYRTAGSLSADAIPEIDDDQPYRLSDGYYFFEEKDTENSLTYVTAVSSASIAARVRSTNWNLVFILTVSVIIGLLISMYFIRGIHRPIKQFMASILHRNPAKLESRVHEFDLIHQNIRDLMLEKESIHRELQNKQSLLTSFGYINKLKAIVSDINEWKDIADLNEPFFLVLYQLHFKAQSADNMHVKRSRMAYYIHEYINVVISESIPGSHTLQIENNQIISLIRRNEIPGDLDKALSMLKERLDHDRSYVLVTIGISSIYPDSSEFNEAYTEVLELVQHGRPVDETQIIRGPRPDAAWLVFTMQQEHELYANLQAGNAPFCISFIDRMLDQFNRKEASIRQLRRLGDGIITRVMKILEPFNAADKAMARQQMQLMMECCTLDHFKQYFSQLFDTAAAIILTKKEEQDPIISYVMDYIENRVGSDISLDQLAESLNLSAAYLSVYIKEKTGANFSEHFNTVRIRKAKDLLSGNELSIQEISLQLGYSNVTSFNRMFKKMTGMPPGEYRKREMIHTGLDRDQMRTLL</sequence>
<dbReference type="EMBL" id="LT840184">
    <property type="protein sequence ID" value="SMF65216.1"/>
    <property type="molecule type" value="Genomic_DNA"/>
</dbReference>
<accession>A0A1X7G744</accession>
<dbReference type="InterPro" id="IPR020449">
    <property type="entry name" value="Tscrpt_reg_AraC-type_HTH"/>
</dbReference>
<evidence type="ECO:0000256" key="2">
    <source>
        <dbReference type="ARBA" id="ARBA00023125"/>
    </source>
</evidence>
<feature type="domain" description="HTH araC/xylS-type" evidence="5">
    <location>
        <begin position="646"/>
        <end position="744"/>
    </location>
</feature>
<dbReference type="PRINTS" id="PR00032">
    <property type="entry name" value="HTHARAC"/>
</dbReference>
<dbReference type="PANTHER" id="PTHR43280:SF28">
    <property type="entry name" value="HTH-TYPE TRANSCRIPTIONAL ACTIVATOR RHAS"/>
    <property type="match status" value="1"/>
</dbReference>
<dbReference type="InterPro" id="IPR009057">
    <property type="entry name" value="Homeodomain-like_sf"/>
</dbReference>
<dbReference type="GO" id="GO:0003700">
    <property type="term" value="F:DNA-binding transcription factor activity"/>
    <property type="evidence" value="ECO:0007669"/>
    <property type="project" value="InterPro"/>
</dbReference>
<keyword evidence="1" id="KW-0805">Transcription regulation</keyword>
<feature type="transmembrane region" description="Helical" evidence="4">
    <location>
        <begin position="294"/>
        <end position="315"/>
    </location>
</feature>
<dbReference type="InterPro" id="IPR018062">
    <property type="entry name" value="HTH_AraC-typ_CS"/>
</dbReference>
<evidence type="ECO:0000256" key="3">
    <source>
        <dbReference type="ARBA" id="ARBA00023163"/>
    </source>
</evidence>
<dbReference type="PROSITE" id="PS00041">
    <property type="entry name" value="HTH_ARAC_FAMILY_1"/>
    <property type="match status" value="1"/>
</dbReference>
<proteinExistence type="predicted"/>
<dbReference type="Proteomes" id="UP000192940">
    <property type="component" value="Chromosome I"/>
</dbReference>
<dbReference type="Gene3D" id="1.10.10.60">
    <property type="entry name" value="Homeodomain-like"/>
    <property type="match status" value="2"/>
</dbReference>
<keyword evidence="4" id="KW-0472">Membrane</keyword>
<keyword evidence="3" id="KW-0804">Transcription</keyword>
<protein>
    <submittedName>
        <fullName evidence="6">Response regulator containing CheY-like receiver domain and AraC-type DNA-binding domain</fullName>
    </submittedName>
</protein>
<organism evidence="6 7">
    <name type="scientific">Paenibacillus uliginis N3/975</name>
    <dbReference type="NCBI Taxonomy" id="1313296"/>
    <lineage>
        <taxon>Bacteria</taxon>
        <taxon>Bacillati</taxon>
        <taxon>Bacillota</taxon>
        <taxon>Bacilli</taxon>
        <taxon>Bacillales</taxon>
        <taxon>Paenibacillaceae</taxon>
        <taxon>Paenibacillus</taxon>
    </lineage>
</organism>
<gene>
    <name evidence="6" type="ORF">SAMN05661091_0144</name>
</gene>
<keyword evidence="7" id="KW-1185">Reference proteome</keyword>
<dbReference type="RefSeq" id="WP_208917268.1">
    <property type="nucleotide sequence ID" value="NZ_LT840184.1"/>
</dbReference>
<dbReference type="PANTHER" id="PTHR43280">
    <property type="entry name" value="ARAC-FAMILY TRANSCRIPTIONAL REGULATOR"/>
    <property type="match status" value="1"/>
</dbReference>
<name>A0A1X7G744_9BACL</name>
<dbReference type="STRING" id="1313296.SAMN05661091_0144"/>
<dbReference type="Pfam" id="PF12833">
    <property type="entry name" value="HTH_18"/>
    <property type="match status" value="1"/>
</dbReference>
<evidence type="ECO:0000256" key="1">
    <source>
        <dbReference type="ARBA" id="ARBA00023015"/>
    </source>
</evidence>
<dbReference type="AlphaFoldDB" id="A0A1X7G744"/>
<evidence type="ECO:0000313" key="6">
    <source>
        <dbReference type="EMBL" id="SMF65216.1"/>
    </source>
</evidence>
<dbReference type="SUPFAM" id="SSF46689">
    <property type="entry name" value="Homeodomain-like"/>
    <property type="match status" value="1"/>
</dbReference>
<evidence type="ECO:0000313" key="7">
    <source>
        <dbReference type="Proteomes" id="UP000192940"/>
    </source>
</evidence>
<keyword evidence="2 6" id="KW-0238">DNA-binding</keyword>
<evidence type="ECO:0000259" key="5">
    <source>
        <dbReference type="PROSITE" id="PS01124"/>
    </source>
</evidence>
<keyword evidence="4" id="KW-1133">Transmembrane helix</keyword>
<dbReference type="InterPro" id="IPR018060">
    <property type="entry name" value="HTH_AraC"/>
</dbReference>
<feature type="transmembrane region" description="Helical" evidence="4">
    <location>
        <begin position="12"/>
        <end position="37"/>
    </location>
</feature>
<dbReference type="PROSITE" id="PS01124">
    <property type="entry name" value="HTH_ARAC_FAMILY_2"/>
    <property type="match status" value="1"/>
</dbReference>
<reference evidence="6 7" key="1">
    <citation type="submission" date="2017-04" db="EMBL/GenBank/DDBJ databases">
        <authorList>
            <person name="Afonso C.L."/>
            <person name="Miller P.J."/>
            <person name="Scott M.A."/>
            <person name="Spackman E."/>
            <person name="Goraichik I."/>
            <person name="Dimitrov K.M."/>
            <person name="Suarez D.L."/>
            <person name="Swayne D.E."/>
        </authorList>
    </citation>
    <scope>NUCLEOTIDE SEQUENCE [LARGE SCALE GENOMIC DNA]</scope>
    <source>
        <strain evidence="6 7">N3/975</strain>
    </source>
</reference>
<evidence type="ECO:0000256" key="4">
    <source>
        <dbReference type="SAM" id="Phobius"/>
    </source>
</evidence>
<keyword evidence="4" id="KW-0812">Transmembrane</keyword>